<proteinExistence type="predicted"/>
<dbReference type="RefSeq" id="WP_026153869.1">
    <property type="nucleotide sequence ID" value="NZ_AQUL01000001.1"/>
</dbReference>
<dbReference type="PATRIC" id="fig|1068978.7.peg.1369"/>
<evidence type="ECO:0000259" key="1">
    <source>
        <dbReference type="Pfam" id="PF08240"/>
    </source>
</evidence>
<protein>
    <submittedName>
        <fullName evidence="2">Zinc-binding dehydrogenase</fullName>
    </submittedName>
</protein>
<organism evidence="2 3">
    <name type="scientific">Amycolatopsis methanolica 239</name>
    <dbReference type="NCBI Taxonomy" id="1068978"/>
    <lineage>
        <taxon>Bacteria</taxon>
        <taxon>Bacillati</taxon>
        <taxon>Actinomycetota</taxon>
        <taxon>Actinomycetes</taxon>
        <taxon>Pseudonocardiales</taxon>
        <taxon>Pseudonocardiaceae</taxon>
        <taxon>Amycolatopsis</taxon>
        <taxon>Amycolatopsis methanolica group</taxon>
    </lineage>
</organism>
<dbReference type="Proteomes" id="UP000062973">
    <property type="component" value="Chromosome"/>
</dbReference>
<dbReference type="EMBL" id="CP009110">
    <property type="protein sequence ID" value="AIJ21391.1"/>
    <property type="molecule type" value="Genomic_DNA"/>
</dbReference>
<evidence type="ECO:0000313" key="3">
    <source>
        <dbReference type="Proteomes" id="UP000062973"/>
    </source>
</evidence>
<reference evidence="2 3" key="1">
    <citation type="submission" date="2014-07" db="EMBL/GenBank/DDBJ databases">
        <title>Whole Genome Sequence of the Amycolatopsis methanolica 239.</title>
        <authorList>
            <person name="Tang B."/>
        </authorList>
    </citation>
    <scope>NUCLEOTIDE SEQUENCE [LARGE SCALE GENOMIC DNA]</scope>
    <source>
        <strain evidence="2 3">239</strain>
    </source>
</reference>
<gene>
    <name evidence="2" type="ORF">AMETH_1299</name>
</gene>
<dbReference type="Pfam" id="PF08240">
    <property type="entry name" value="ADH_N"/>
    <property type="match status" value="1"/>
</dbReference>
<dbReference type="KEGG" id="amq:AMETH_1299"/>
<dbReference type="AlphaFoldDB" id="A0A076MR17"/>
<dbReference type="InterPro" id="IPR013154">
    <property type="entry name" value="ADH-like_N"/>
</dbReference>
<dbReference type="SUPFAM" id="SSF50129">
    <property type="entry name" value="GroES-like"/>
    <property type="match status" value="1"/>
</dbReference>
<dbReference type="Gene3D" id="3.90.180.10">
    <property type="entry name" value="Medium-chain alcohol dehydrogenases, catalytic domain"/>
    <property type="match status" value="1"/>
</dbReference>
<dbReference type="eggNOG" id="COG1063">
    <property type="taxonomic scope" value="Bacteria"/>
</dbReference>
<dbReference type="InterPro" id="IPR011032">
    <property type="entry name" value="GroES-like_sf"/>
</dbReference>
<dbReference type="HOGENOM" id="CLU_2875797_0_0_11"/>
<dbReference type="STRING" id="1068978.AMETH_1299"/>
<name>A0A076MR17_AMYME</name>
<evidence type="ECO:0000313" key="2">
    <source>
        <dbReference type="EMBL" id="AIJ21391.1"/>
    </source>
</evidence>
<keyword evidence="3" id="KW-1185">Reference proteome</keyword>
<feature type="domain" description="Alcohol dehydrogenase-like N-terminal" evidence="1">
    <location>
        <begin position="1"/>
        <end position="62"/>
    </location>
</feature>
<sequence>MCLSDVHLIDGTLTPLFLETPEVTLGQEVAGEIDAIGPDVPGRWREGQRVALEAGERCGQCPN</sequence>
<accession>A0A076MR17</accession>